<evidence type="ECO:0000256" key="4">
    <source>
        <dbReference type="ARBA" id="ARBA00022989"/>
    </source>
</evidence>
<dbReference type="Pfam" id="PF00902">
    <property type="entry name" value="TatC"/>
    <property type="match status" value="1"/>
</dbReference>
<feature type="transmembrane region" description="Helical" evidence="7">
    <location>
        <begin position="209"/>
        <end position="229"/>
    </location>
</feature>
<evidence type="ECO:0000256" key="5">
    <source>
        <dbReference type="ARBA" id="ARBA00023010"/>
    </source>
</evidence>
<dbReference type="EMBL" id="CP040899">
    <property type="protein sequence ID" value="QDB78692.1"/>
    <property type="molecule type" value="Genomic_DNA"/>
</dbReference>
<comment type="function">
    <text evidence="7">Part of the twin-arginine translocation (Tat) system that transports large folded proteins containing a characteristic twin-arginine motif in their signal peptide across membranes. Together with TatB, TatC is part of a receptor directly interacting with Tat signal peptides.</text>
</comment>
<keyword evidence="6 7" id="KW-0472">Membrane</keyword>
<keyword evidence="5 7" id="KW-0811">Translocation</keyword>
<name>A0ABX5VJT5_9MICO</name>
<feature type="transmembrane region" description="Helical" evidence="7">
    <location>
        <begin position="150"/>
        <end position="174"/>
    </location>
</feature>
<accession>A0ABX5VJT5</accession>
<dbReference type="PANTHER" id="PTHR30371:SF0">
    <property type="entry name" value="SEC-INDEPENDENT PROTEIN TRANSLOCASE PROTEIN TATC, CHLOROPLASTIC-RELATED"/>
    <property type="match status" value="1"/>
</dbReference>
<feature type="transmembrane region" description="Helical" evidence="7">
    <location>
        <begin position="68"/>
        <end position="89"/>
    </location>
</feature>
<keyword evidence="3 7" id="KW-0653">Protein transport</keyword>
<dbReference type="PRINTS" id="PR01840">
    <property type="entry name" value="TATCFAMILY"/>
</dbReference>
<dbReference type="Proteomes" id="UP000313948">
    <property type="component" value="Chromosome"/>
</dbReference>
<feature type="transmembrane region" description="Helical" evidence="7">
    <location>
        <begin position="101"/>
        <end position="123"/>
    </location>
</feature>
<feature type="transmembrane region" description="Helical" evidence="7">
    <location>
        <begin position="186"/>
        <end position="203"/>
    </location>
</feature>
<dbReference type="RefSeq" id="WP_139072996.1">
    <property type="nucleotide sequence ID" value="NZ_CP040899.1"/>
</dbReference>
<keyword evidence="7" id="KW-0813">Transport</keyword>
<keyword evidence="7" id="KW-1003">Cell membrane</keyword>
<keyword evidence="4 7" id="KW-1133">Transmembrane helix</keyword>
<keyword evidence="2 7" id="KW-0812">Transmembrane</keyword>
<evidence type="ECO:0000256" key="7">
    <source>
        <dbReference type="HAMAP-Rule" id="MF_00902"/>
    </source>
</evidence>
<proteinExistence type="inferred from homology"/>
<evidence type="ECO:0000256" key="3">
    <source>
        <dbReference type="ARBA" id="ARBA00022927"/>
    </source>
</evidence>
<organism evidence="8 9">
    <name type="scientific">Georgenia wutianyii</name>
    <dbReference type="NCBI Taxonomy" id="2585135"/>
    <lineage>
        <taxon>Bacteria</taxon>
        <taxon>Bacillati</taxon>
        <taxon>Actinomycetota</taxon>
        <taxon>Actinomycetes</taxon>
        <taxon>Micrococcales</taxon>
        <taxon>Bogoriellaceae</taxon>
        <taxon>Georgenia</taxon>
    </lineage>
</organism>
<evidence type="ECO:0000313" key="9">
    <source>
        <dbReference type="Proteomes" id="UP000313948"/>
    </source>
</evidence>
<comment type="subcellular location">
    <subcellularLocation>
        <location evidence="7">Cell membrane</location>
        <topology evidence="7">Multi-pass membrane protein</topology>
    </subcellularLocation>
    <subcellularLocation>
        <location evidence="1">Membrane</location>
        <topology evidence="1">Multi-pass membrane protein</topology>
    </subcellularLocation>
</comment>
<keyword evidence="9" id="KW-1185">Reference proteome</keyword>
<protein>
    <recommendedName>
        <fullName evidence="7">Sec-independent protein translocase protein TatC</fullName>
    </recommendedName>
</protein>
<comment type="subunit">
    <text evidence="7">The Tat system comprises two distinct complexes: a TatABC complex, containing multiple copies of TatA, TatB and TatC subunits, and a separate TatA complex, containing only TatA subunits. Substrates initially bind to the TatABC complex, which probably triggers association of the separate TatA complex to form the active translocon.</text>
</comment>
<comment type="similarity">
    <text evidence="7">Belongs to the TatC family.</text>
</comment>
<evidence type="ECO:0000256" key="6">
    <source>
        <dbReference type="ARBA" id="ARBA00023136"/>
    </source>
</evidence>
<feature type="transmembrane region" description="Helical" evidence="7">
    <location>
        <begin position="14"/>
        <end position="32"/>
    </location>
</feature>
<reference evidence="8 9" key="1">
    <citation type="submission" date="2019-05" db="EMBL/GenBank/DDBJ databases">
        <title>Georgenia *** sp. nov., and Georgenia *** sp. nov., isolated from the intestinal contents of plateau pika (Ochotona curzoniae) in the Qinghai-Tibet plateau of China.</title>
        <authorList>
            <person name="Tian Z."/>
        </authorList>
    </citation>
    <scope>NUCLEOTIDE SEQUENCE [LARGE SCALE GENOMIC DNA]</scope>
    <source>
        <strain evidence="8 9">Z294</strain>
    </source>
</reference>
<evidence type="ECO:0000313" key="8">
    <source>
        <dbReference type="EMBL" id="QDB78692.1"/>
    </source>
</evidence>
<gene>
    <name evidence="7 8" type="primary">tatC</name>
    <name evidence="8" type="ORF">FE251_04335</name>
</gene>
<sequence length="247" mass="26472">MSVGAHFKELRKRLVLVLVGLGIGTTVGWYLYEPIMEFVQRPLTELGSVNPQLNFQTIGAAFELQFRVAFWAGAILSSPWWIYQIGAFIGPGLKRAEKRTAFAFGAVGVLLFGAGAVAGVLIVPRAVGALISFVPEGAATLLSAGSFVTFYMYLVIAFGLSFLLPEILVALNFLGVLSARTMLAGWRWAVVVAFTFAAVINPVPNPVPMIIQALGLVVLFFLAVGVSAMRDASVRKRQAEDPVPVAA</sequence>
<evidence type="ECO:0000256" key="2">
    <source>
        <dbReference type="ARBA" id="ARBA00022692"/>
    </source>
</evidence>
<dbReference type="PANTHER" id="PTHR30371">
    <property type="entry name" value="SEC-INDEPENDENT PROTEIN TRANSLOCASE PROTEIN TATC"/>
    <property type="match status" value="1"/>
</dbReference>
<dbReference type="InterPro" id="IPR002033">
    <property type="entry name" value="TatC"/>
</dbReference>
<evidence type="ECO:0000256" key="1">
    <source>
        <dbReference type="ARBA" id="ARBA00004141"/>
    </source>
</evidence>
<dbReference type="NCBIfam" id="TIGR00945">
    <property type="entry name" value="tatC"/>
    <property type="match status" value="1"/>
</dbReference>
<dbReference type="HAMAP" id="MF_00902">
    <property type="entry name" value="TatC"/>
    <property type="match status" value="1"/>
</dbReference>